<proteinExistence type="predicted"/>
<sequence length="1482" mass="168903">MQGLSRYSKEISKIRESISYSLLENKIETKTNERRKKKENDKTVKSIDISNVSESFTTLIELEDPAELDIIFNGKKDKFRKQILGLINDDKEEVKTKTMGENANLSRSIRLDTNSCLGLNTYIYSDGREWTPANPSLMWRKGKDTENTTTLPSSIANQRALMNDPGMIRELENKLEPVKNSIKLSSTGEKLYDINVGEFIKAKEVWKDEPLKHITKVKFLESDLTANSSSKKNKENVNPIYEELKVPTTELVTLEEFGGIKLPVRTVANMIKHASEKVERTITEKEGSLEMKLLNLVDPIQFKEKHKDKSREDILNDNNVKQEEFAQKEIEKILFGDFIDKKAEEIHMNDIRWLRMVNTNFEKHLGIKLSERVSLENFGDGSVKDKNSKSGKMSSKEFSELRKQFGWETNDVSDQTNNEVEYDIYGETVNKNAISDESIVKRLIQNTTLYPCFDEVLFENSFRIHPEKRLNSVTLITDHLDATSIPDSGDLLISIHKRQYTPPLAENFPKGLPSQVQDPRIIWQKEFLEVPYDVTADLIRKIQTGSWDEIANDIAKSSYGSIQIKSVESIASIKKLLLNELSYNTMYSVDEPFDVSPPKLNKVEREQLNKGIGNKPQLLNNKLVLTPKNNILSQYNKKIESSLLSNPINGILGGGSSLVRENKNTIIDKESTEKFRNDASVLTSIPDSELYEIALWNRYEFPHEDSNKGTVRKFKLSKVFDGEPLTRQKIIEMSCSWNEMLERQSSERKEGLELLKNFQVENNVNDPVANLSNITKECYNSMNKKDIKKIIDTIEEHSNSIDLTNKLNSSGQDSKKVAVGQVLGTGIGGSGGGIKGISNLLISGMKNFSGATLNNRVMSPPSNLIFDEGDRDSLKANNTQNNIFRKIKQPQKSNNRGNRDFGNNDDYDEDEYSSVVDEYSEEFEDLSTDNEEDYSLLCGPINVQEWEPTNLMMTKNLFKSMNSVFVTLSSVLFKDRKVKYRVEVYELSEHGIVVWMGRDPIGVKEKFANCCGNERGKLRVKGGIYITPETVISPIEPCTEIPGNFSFSVTGVSLSQLVSKGMVTKQLEFVKKYISEKKSQMSNNTSEDDEGNKNDSILDGNNNLYYNKAGITSNNHIDKNSILGNQRHCYGINIDINSYENIFDKHKERKKINDCDILELIPILNSKFIPGVNTILVSTKDPFSRGILPLSIKGLQNVTVKFSLRRNRLLLWRSIKCQIWRIQYIDLSLKNCYLPSKKILSFITNSYSKVSSNHSFDMSGIRFQENIFLHCINVALSRRDPKEIIFRGCYMGDDGFTKIFPLLKHSKSLGKLDLGMNNLTARSLPLILEVVKNSNCKKLWLDFNNIGPNKTKKEFALFIKHILFSTNIENINLSRNKINGRCIDFLDTIIDNSILKNKNLETLSWCSNGNTQPEIETLLLALQPCCTKLSKVYLGGNPIERIDAFRRRFHPIHINMDDTSSHYLMKTSIYKNSDINSNNYSR</sequence>
<dbReference type="Proteomes" id="UP001311799">
    <property type="component" value="Unassembled WGS sequence"/>
</dbReference>
<keyword evidence="3" id="KW-1185">Reference proteome</keyword>
<name>A0AAV9XYA0_9CRYT</name>
<evidence type="ECO:0000313" key="2">
    <source>
        <dbReference type="EMBL" id="KAK6589084.1"/>
    </source>
</evidence>
<evidence type="ECO:0000313" key="3">
    <source>
        <dbReference type="Proteomes" id="UP001311799"/>
    </source>
</evidence>
<feature type="region of interest" description="Disordered" evidence="1">
    <location>
        <begin position="868"/>
        <end position="909"/>
    </location>
</feature>
<dbReference type="SUPFAM" id="SSF52047">
    <property type="entry name" value="RNI-like"/>
    <property type="match status" value="1"/>
</dbReference>
<dbReference type="InterPro" id="IPR032675">
    <property type="entry name" value="LRR_dom_sf"/>
</dbReference>
<accession>A0AAV9XYA0</accession>
<reference evidence="2 3" key="1">
    <citation type="submission" date="2023-10" db="EMBL/GenBank/DDBJ databases">
        <title>Comparative genomics analysis reveals potential genetic determinants of host preference in Cryptosporidium xiaoi.</title>
        <authorList>
            <person name="Xiao L."/>
            <person name="Li J."/>
        </authorList>
    </citation>
    <scope>NUCLEOTIDE SEQUENCE [LARGE SCALE GENOMIC DNA]</scope>
    <source>
        <strain evidence="2 3">52996</strain>
    </source>
</reference>
<evidence type="ECO:0000256" key="1">
    <source>
        <dbReference type="SAM" id="MobiDB-lite"/>
    </source>
</evidence>
<dbReference type="EMBL" id="JAWDEY010000015">
    <property type="protein sequence ID" value="KAK6589084.1"/>
    <property type="molecule type" value="Genomic_DNA"/>
</dbReference>
<comment type="caution">
    <text evidence="2">The sequence shown here is derived from an EMBL/GenBank/DDBJ whole genome shotgun (WGS) entry which is preliminary data.</text>
</comment>
<organism evidence="2 3">
    <name type="scientific">Cryptosporidium xiaoi</name>
    <dbReference type="NCBI Taxonomy" id="659607"/>
    <lineage>
        <taxon>Eukaryota</taxon>
        <taxon>Sar</taxon>
        <taxon>Alveolata</taxon>
        <taxon>Apicomplexa</taxon>
        <taxon>Conoidasida</taxon>
        <taxon>Coccidia</taxon>
        <taxon>Eucoccidiorida</taxon>
        <taxon>Eimeriorina</taxon>
        <taxon>Cryptosporidiidae</taxon>
        <taxon>Cryptosporidium</taxon>
    </lineage>
</organism>
<dbReference type="Gene3D" id="3.80.10.10">
    <property type="entry name" value="Ribonuclease Inhibitor"/>
    <property type="match status" value="1"/>
</dbReference>
<gene>
    <name evidence="2" type="ORF">RS030_233540</name>
</gene>
<protein>
    <submittedName>
        <fullName evidence="2">Uncharacterized protein</fullName>
    </submittedName>
</protein>